<reference evidence="1 2" key="1">
    <citation type="journal article" date="2013" name="Nat. Commun.">
        <title>Genome sequence and functional genomic analysis of the oil-degrading bacterium Oleispira antarctica.</title>
        <authorList>
            <person name="Kube M."/>
            <person name="Chernikova T.N."/>
            <person name="Al-Ramahi Y."/>
            <person name="Beloqui A."/>
            <person name="Lopez-Cortez N."/>
            <person name="Guazzaroni M.E."/>
            <person name="Heipieper H.J."/>
            <person name="Klages S."/>
            <person name="Kotsyurbenko O.R."/>
            <person name="Langer I."/>
            <person name="Nechitaylo T.Y."/>
            <person name="Lunsdorf H."/>
            <person name="Fernandez M."/>
            <person name="Juarez S."/>
            <person name="Ciordia S."/>
            <person name="Singer A."/>
            <person name="Kagan O."/>
            <person name="Egorova O."/>
            <person name="Petit P.A."/>
            <person name="Stogios P."/>
            <person name="Kim Y."/>
            <person name="Tchigvintsev A."/>
            <person name="Flick R."/>
            <person name="Denaro R."/>
            <person name="Genovese M."/>
            <person name="Albar J.P."/>
            <person name="Reva O.N."/>
            <person name="Martinez-Gomariz M."/>
            <person name="Tran H."/>
            <person name="Ferrer M."/>
            <person name="Savchenko A."/>
            <person name="Yakunin A.F."/>
            <person name="Yakimov M.M."/>
            <person name="Golyshina O.V."/>
            <person name="Reinhardt R."/>
            <person name="Golyshin P.N."/>
        </authorList>
    </citation>
    <scope>NUCLEOTIDE SEQUENCE [LARGE SCALE GENOMIC DNA]</scope>
</reference>
<accession>R4YNJ0</accession>
<keyword evidence="2" id="KW-1185">Reference proteome</keyword>
<protein>
    <submittedName>
        <fullName evidence="1">Uncharacterized protein</fullName>
    </submittedName>
</protein>
<proteinExistence type="predicted"/>
<dbReference type="STRING" id="698738.OLEAN_C23310"/>
<dbReference type="PATRIC" id="fig|698738.3.peg.2412"/>
<dbReference type="Pfam" id="PF14539">
    <property type="entry name" value="DUF4442"/>
    <property type="match status" value="1"/>
</dbReference>
<dbReference type="EMBL" id="FO203512">
    <property type="protein sequence ID" value="CCK76507.1"/>
    <property type="molecule type" value="Genomic_DNA"/>
</dbReference>
<dbReference type="KEGG" id="oai:OLEAN_C23310"/>
<name>R4YNJ0_OLEAN</name>
<dbReference type="InterPro" id="IPR027961">
    <property type="entry name" value="DUF4442"/>
</dbReference>
<sequence>MHKRFLEWIASAKGVRQLINIYGPYFGAGVKVTYINKDFRQANVSLPLRWYNRNYVGVHFGGSLYSMIDPFYMLLLMNNLGKDYIVWDKSADIEFIKPGTGTVSASFIVTDEMLTEIKAKTANGDKFLPTYSVIITNEDGEVIARANKTLYIRLKKVAA</sequence>
<dbReference type="InterPro" id="IPR029069">
    <property type="entry name" value="HotDog_dom_sf"/>
</dbReference>
<gene>
    <name evidence="1" type="ORF">OLEAN_C23310</name>
</gene>
<dbReference type="Gene3D" id="3.10.129.10">
    <property type="entry name" value="Hotdog Thioesterase"/>
    <property type="match status" value="1"/>
</dbReference>
<evidence type="ECO:0000313" key="2">
    <source>
        <dbReference type="Proteomes" id="UP000032749"/>
    </source>
</evidence>
<dbReference type="HOGENOM" id="CLU_116159_0_0_6"/>
<dbReference type="AlphaFoldDB" id="R4YNJ0"/>
<evidence type="ECO:0000313" key="1">
    <source>
        <dbReference type="EMBL" id="CCK76507.1"/>
    </source>
</evidence>
<organism evidence="1 2">
    <name type="scientific">Oleispira antarctica RB-8</name>
    <dbReference type="NCBI Taxonomy" id="698738"/>
    <lineage>
        <taxon>Bacteria</taxon>
        <taxon>Pseudomonadati</taxon>
        <taxon>Pseudomonadota</taxon>
        <taxon>Gammaproteobacteria</taxon>
        <taxon>Oceanospirillales</taxon>
        <taxon>Oceanospirillaceae</taxon>
        <taxon>Oleispira</taxon>
    </lineage>
</organism>
<dbReference type="Proteomes" id="UP000032749">
    <property type="component" value="Chromosome"/>
</dbReference>
<dbReference type="SUPFAM" id="SSF54637">
    <property type="entry name" value="Thioesterase/thiol ester dehydrase-isomerase"/>
    <property type="match status" value="1"/>
</dbReference>
<dbReference type="OrthoDB" id="9814774at2"/>